<name>A0A6V7E9J1_9XANT</name>
<sequence>MSKKKLLSERIKETEKHLLQLKAQEKLKVQKEKSRAAAAEKRQQFAQAWKLTREKDAHRKIQLGGIVIAVGADKLDPAELCGLLLTALRNLPADRLPALKEIGISYFEERKTARQTQ</sequence>
<reference evidence="2" key="1">
    <citation type="submission" date="2020-07" db="EMBL/GenBank/DDBJ databases">
        <authorList>
            <person name="Pothier F. J."/>
        </authorList>
    </citation>
    <scope>NUCLEOTIDE SEQUENCE</scope>
    <source>
        <strain evidence="2">CFBP 8129</strain>
    </source>
</reference>
<feature type="coiled-coil region" evidence="1">
    <location>
        <begin position="4"/>
        <end position="42"/>
    </location>
</feature>
<organism evidence="2">
    <name type="scientific">Xanthomonas hortorum pv. gardneri</name>
    <dbReference type="NCBI Taxonomy" id="2754056"/>
    <lineage>
        <taxon>Bacteria</taxon>
        <taxon>Pseudomonadati</taxon>
        <taxon>Pseudomonadota</taxon>
        <taxon>Gammaproteobacteria</taxon>
        <taxon>Lysobacterales</taxon>
        <taxon>Lysobacteraceae</taxon>
        <taxon>Xanthomonas</taxon>
    </lineage>
</organism>
<proteinExistence type="predicted"/>
<evidence type="ECO:0000256" key="1">
    <source>
        <dbReference type="SAM" id="Coils"/>
    </source>
</evidence>
<dbReference type="RefSeq" id="WP_006448444.1">
    <property type="nucleotide sequence ID" value="NZ_CP018728.1"/>
</dbReference>
<keyword evidence="1" id="KW-0175">Coiled coil</keyword>
<dbReference type="Pfam" id="PF06412">
    <property type="entry name" value="TraD"/>
    <property type="match status" value="1"/>
</dbReference>
<dbReference type="EMBL" id="LR828253">
    <property type="protein sequence ID" value="CAD0347838.1"/>
    <property type="molecule type" value="Genomic_DNA"/>
</dbReference>
<dbReference type="EMBL" id="LR828253">
    <property type="protein sequence ID" value="CAD0347844.1"/>
    <property type="molecule type" value="Genomic_DNA"/>
</dbReference>
<dbReference type="AlphaFoldDB" id="A0A6V7E9J1"/>
<accession>A0A6V7E9J1</accession>
<evidence type="ECO:0000313" key="2">
    <source>
        <dbReference type="EMBL" id="CAD0347844.1"/>
    </source>
</evidence>
<protein>
    <recommendedName>
        <fullName evidence="3">Conjugal transfer protein TraD</fullName>
    </recommendedName>
</protein>
<gene>
    <name evidence="2" type="ORF">CFBP8129_33190</name>
</gene>
<evidence type="ECO:0008006" key="3">
    <source>
        <dbReference type="Google" id="ProtNLM"/>
    </source>
</evidence>
<dbReference type="InterPro" id="IPR009444">
    <property type="entry name" value="Conjugal_tfr_TraD_a-type"/>
</dbReference>